<evidence type="ECO:0000313" key="4">
    <source>
        <dbReference type="Proteomes" id="UP000295830"/>
    </source>
</evidence>
<dbReference type="SUPFAM" id="SSF56935">
    <property type="entry name" value="Porins"/>
    <property type="match status" value="1"/>
</dbReference>
<reference evidence="3 4" key="1">
    <citation type="submission" date="2019-03" db="EMBL/GenBank/DDBJ databases">
        <title>Genomic Encyclopedia of Type Strains, Phase IV (KMG-IV): sequencing the most valuable type-strain genomes for metagenomic binning, comparative biology and taxonomic classification.</title>
        <authorList>
            <person name="Goeker M."/>
        </authorList>
    </citation>
    <scope>NUCLEOTIDE SEQUENCE [LARGE SCALE GENOMIC DNA]</scope>
    <source>
        <strain evidence="3 4">DSM 15505</strain>
    </source>
</reference>
<sequence length="468" mass="52030">MNGIHARTALATALALATVPASAANWLVLNSAEAPEGAPTMSVFGFIQPTYRDIDDSDKAPNGQRPIFNTLSPDRSSSSGFNLSQARVGVRGALNNTDKNIHYFFLTEWGNNGITRLADPEGGSPGPQLTDASMTFRHLAGGGSDDIWEPGVSLRIGQFQWPLVDEGLRAIPAYDYISFSEVSRQQVLERYVRQNPGGNDESLTGFDGAISSYRDIGAMAFDEFRITDHWEGTWAAGLGNGNGINRSDNDDNRDLYLRAQAAYVFDGVHRGSPRREDVKFFAWSQQGDRVFDAGGDGTIDDGDEFERNRYGLGFHYYRQPWRFSGEYVFGNGMVYNGTNPPFTNPGQDIGDVTPQMAPGKDNEFDGWYLDAAWFIQPNKLALQARYDVLNRLNEFDADEFANKGHPERTFSTLTLGLQYWNHPIKSQWTLSYRIRDLEAPHNAAANKVGRTMGNEILLQYFHLFNAGG</sequence>
<dbReference type="EMBL" id="SOAX01000001">
    <property type="protein sequence ID" value="TDT44453.1"/>
    <property type="molecule type" value="Genomic_DNA"/>
</dbReference>
<name>A0A4R7K3A6_9GAMM</name>
<evidence type="ECO:0000256" key="2">
    <source>
        <dbReference type="SAM" id="SignalP"/>
    </source>
</evidence>
<feature type="signal peptide" evidence="2">
    <location>
        <begin position="1"/>
        <end position="23"/>
    </location>
</feature>
<proteinExistence type="predicted"/>
<dbReference type="AlphaFoldDB" id="A0A4R7K3A6"/>
<protein>
    <recommendedName>
        <fullName evidence="5">Phosphate-selective porin O/P</fullName>
    </recommendedName>
</protein>
<dbReference type="RefSeq" id="WP_133734831.1">
    <property type="nucleotide sequence ID" value="NZ_SOAX01000001.1"/>
</dbReference>
<gene>
    <name evidence="3" type="ORF">DES49_0557</name>
</gene>
<accession>A0A4R7K3A6</accession>
<comment type="caution">
    <text evidence="3">The sequence shown here is derived from an EMBL/GenBank/DDBJ whole genome shotgun (WGS) entry which is preliminary data.</text>
</comment>
<feature type="chain" id="PRO_5020688586" description="Phosphate-selective porin O/P" evidence="2">
    <location>
        <begin position="24"/>
        <end position="468"/>
    </location>
</feature>
<dbReference type="OrthoDB" id="5291529at2"/>
<organism evidence="3 4">
    <name type="scientific">Halospina denitrificans</name>
    <dbReference type="NCBI Taxonomy" id="332522"/>
    <lineage>
        <taxon>Bacteria</taxon>
        <taxon>Pseudomonadati</taxon>
        <taxon>Pseudomonadota</taxon>
        <taxon>Gammaproteobacteria</taxon>
        <taxon>Halospina</taxon>
    </lineage>
</organism>
<dbReference type="Proteomes" id="UP000295830">
    <property type="component" value="Unassembled WGS sequence"/>
</dbReference>
<dbReference type="InterPro" id="IPR023614">
    <property type="entry name" value="Porin_dom_sf"/>
</dbReference>
<keyword evidence="2" id="KW-0732">Signal</keyword>
<dbReference type="Gene3D" id="2.40.160.10">
    <property type="entry name" value="Porin"/>
    <property type="match status" value="1"/>
</dbReference>
<evidence type="ECO:0000256" key="1">
    <source>
        <dbReference type="SAM" id="MobiDB-lite"/>
    </source>
</evidence>
<keyword evidence="4" id="KW-1185">Reference proteome</keyword>
<evidence type="ECO:0008006" key="5">
    <source>
        <dbReference type="Google" id="ProtNLM"/>
    </source>
</evidence>
<feature type="region of interest" description="Disordered" evidence="1">
    <location>
        <begin position="54"/>
        <end position="77"/>
    </location>
</feature>
<feature type="compositionally biased region" description="Polar residues" evidence="1">
    <location>
        <begin position="67"/>
        <end position="77"/>
    </location>
</feature>
<evidence type="ECO:0000313" key="3">
    <source>
        <dbReference type="EMBL" id="TDT44453.1"/>
    </source>
</evidence>